<feature type="transmembrane region" description="Helical" evidence="1">
    <location>
        <begin position="105"/>
        <end position="126"/>
    </location>
</feature>
<keyword evidence="3" id="KW-1185">Reference proteome</keyword>
<feature type="transmembrane region" description="Helical" evidence="1">
    <location>
        <begin position="838"/>
        <end position="856"/>
    </location>
</feature>
<feature type="transmembrane region" description="Helical" evidence="1">
    <location>
        <begin position="608"/>
        <end position="628"/>
    </location>
</feature>
<dbReference type="RefSeq" id="WP_200271399.1">
    <property type="nucleotide sequence ID" value="NZ_JAENIJ010000020.1"/>
</dbReference>
<feature type="transmembrane region" description="Helical" evidence="1">
    <location>
        <begin position="133"/>
        <end position="150"/>
    </location>
</feature>
<proteinExistence type="predicted"/>
<name>A0A934SCF7_9BACT</name>
<feature type="transmembrane region" description="Helical" evidence="1">
    <location>
        <begin position="635"/>
        <end position="654"/>
    </location>
</feature>
<dbReference type="PANTHER" id="PTHR38434:SF1">
    <property type="entry name" value="BLL2549 PROTEIN"/>
    <property type="match status" value="1"/>
</dbReference>
<feature type="transmembrane region" description="Helical" evidence="1">
    <location>
        <begin position="787"/>
        <end position="807"/>
    </location>
</feature>
<feature type="transmembrane region" description="Helical" evidence="1">
    <location>
        <begin position="483"/>
        <end position="502"/>
    </location>
</feature>
<evidence type="ECO:0000313" key="3">
    <source>
        <dbReference type="Proteomes" id="UP000603141"/>
    </source>
</evidence>
<keyword evidence="1" id="KW-1133">Transmembrane helix</keyword>
<accession>A0A934SCF7</accession>
<dbReference type="AlphaFoldDB" id="A0A934SCF7"/>
<feature type="transmembrane region" description="Helical" evidence="1">
    <location>
        <begin position="426"/>
        <end position="444"/>
    </location>
</feature>
<feature type="transmembrane region" description="Helical" evidence="1">
    <location>
        <begin position="162"/>
        <end position="185"/>
    </location>
</feature>
<feature type="transmembrane region" description="Helical" evidence="1">
    <location>
        <begin position="690"/>
        <end position="707"/>
    </location>
</feature>
<feature type="transmembrane region" description="Helical" evidence="1">
    <location>
        <begin position="660"/>
        <end position="678"/>
    </location>
</feature>
<feature type="transmembrane region" description="Helical" evidence="1">
    <location>
        <begin position="262"/>
        <end position="284"/>
    </location>
</feature>
<feature type="transmembrane region" description="Helical" evidence="1">
    <location>
        <begin position="540"/>
        <end position="564"/>
    </location>
</feature>
<feature type="transmembrane region" description="Helical" evidence="1">
    <location>
        <begin position="222"/>
        <end position="250"/>
    </location>
</feature>
<feature type="transmembrane region" description="Helical" evidence="1">
    <location>
        <begin position="450"/>
        <end position="471"/>
    </location>
</feature>
<feature type="transmembrane region" description="Helical" evidence="1">
    <location>
        <begin position="296"/>
        <end position="314"/>
    </location>
</feature>
<sequence length="900" mass="98024">MPEDASSPIQQEILKLRHELEVMKIRHERELDEFNTRLSKLDVLENFENPPVADIPAAEPVPEPAPMLVPMAEISPKQAPQPSTPPPLPKKPAGESFELQFGRTWLVRIGIVLLLTGLVLLGNFAYRNWIHDLPNGLRLTGLFLLAGLLTETGRRLAKREHLHAYGEVVMAGGLAFFYYCCFAAHHVERLRVIDSPVFAGILLLVSAGAMAGISWIRNAKATAVLGLLLASYATILQPIGWLSCVSNVILALTGLMFMLRPGWAGPGIASMVGTYVSFTVWQVLQGAHGQPTDQASMWFLVPTWVIFSLPGVLGRFRETLSDRGRAWFTGANNAAFFLLFSAVWIAENDRSAYWLVPAVFGAVLLILGSWCRRQQQIVGSVDISQGLALITLALAMKLDGNQLPLALAVESLLLALAFFRFKTKPELVFTFITALGSTLLLIGSPEPAPVWSAGLAALVMAISGVVLQLGLNQDEQRFAWKPILSSAVFYLASVTALASWCWRLEPSLRFPVTVGVATVLSAVALFLNRKIRMVAMQYSVLLFLAAALLIVSISGLGISTYVAFPLMLAGCWLWHRFGEKSIDSILQASAFAGVTAISSWNFIHQLNLSTELIVLTVAGAGLILLLIGKALRCPTLAISAVFLPLAALIETGYHDPLAPFVPFMITAIALAEIGVMLVRKSESLVAIPPARITAFLGFVYGCYLFSPEYHADLLAGTALALILISTIIKRPIVTEAAGFAAIGWLGVVAALIMGPWQVALETAWSGAAVIAASLAIAITWRRGSHLLGIWVAALTSLWSTQMLVMRLDWNGTAVLWAMLGFAFVSIGLWRRLLGFRQVGFVLLAASLIKVFAVDVWDFNAFMRVASFSVLGLALILLGLFYNRFAPLLKRLLEEEMEHRP</sequence>
<gene>
    <name evidence="2" type="ORF">JIN85_13030</name>
</gene>
<dbReference type="InterPro" id="IPR019286">
    <property type="entry name" value="DUF2339_TM"/>
</dbReference>
<feature type="transmembrane region" description="Helical" evidence="1">
    <location>
        <begin position="508"/>
        <end position="528"/>
    </location>
</feature>
<feature type="transmembrane region" description="Helical" evidence="1">
    <location>
        <begin position="762"/>
        <end position="780"/>
    </location>
</feature>
<dbReference type="Pfam" id="PF10101">
    <property type="entry name" value="DUF2339"/>
    <property type="match status" value="1"/>
</dbReference>
<feature type="transmembrane region" description="Helical" evidence="1">
    <location>
        <begin position="377"/>
        <end position="396"/>
    </location>
</feature>
<keyword evidence="1" id="KW-0472">Membrane</keyword>
<feature type="transmembrane region" description="Helical" evidence="1">
    <location>
        <begin position="197"/>
        <end position="216"/>
    </location>
</feature>
<feature type="transmembrane region" description="Helical" evidence="1">
    <location>
        <begin position="326"/>
        <end position="346"/>
    </location>
</feature>
<evidence type="ECO:0000313" key="2">
    <source>
        <dbReference type="EMBL" id="MBK1883344.1"/>
    </source>
</evidence>
<feature type="transmembrane region" description="Helical" evidence="1">
    <location>
        <begin position="862"/>
        <end position="881"/>
    </location>
</feature>
<dbReference type="EMBL" id="JAENIJ010000020">
    <property type="protein sequence ID" value="MBK1883344.1"/>
    <property type="molecule type" value="Genomic_DNA"/>
</dbReference>
<protein>
    <submittedName>
        <fullName evidence="2">DUF2339 domain-containing protein</fullName>
    </submittedName>
</protein>
<feature type="transmembrane region" description="Helical" evidence="1">
    <location>
        <begin position="813"/>
        <end position="829"/>
    </location>
</feature>
<dbReference type="PANTHER" id="PTHR38434">
    <property type="entry name" value="BLL2549 PROTEIN"/>
    <property type="match status" value="1"/>
</dbReference>
<feature type="transmembrane region" description="Helical" evidence="1">
    <location>
        <begin position="352"/>
        <end position="370"/>
    </location>
</feature>
<reference evidence="2" key="1">
    <citation type="submission" date="2021-01" db="EMBL/GenBank/DDBJ databases">
        <title>Modified the classification status of verrucomicrobia.</title>
        <authorList>
            <person name="Feng X."/>
        </authorList>
    </citation>
    <scope>NUCLEOTIDE SEQUENCE</scope>
    <source>
        <strain evidence="2">KCTC 22041</strain>
    </source>
</reference>
<evidence type="ECO:0000256" key="1">
    <source>
        <dbReference type="SAM" id="Phobius"/>
    </source>
</evidence>
<feature type="transmembrane region" description="Helical" evidence="1">
    <location>
        <begin position="402"/>
        <end position="419"/>
    </location>
</feature>
<keyword evidence="1" id="KW-0812">Transmembrane</keyword>
<feature type="transmembrane region" description="Helical" evidence="1">
    <location>
        <begin position="736"/>
        <end position="756"/>
    </location>
</feature>
<dbReference type="Proteomes" id="UP000603141">
    <property type="component" value="Unassembled WGS sequence"/>
</dbReference>
<feature type="transmembrane region" description="Helical" evidence="1">
    <location>
        <begin position="713"/>
        <end position="729"/>
    </location>
</feature>
<organism evidence="2 3">
    <name type="scientific">Luteolibacter pohnpeiensis</name>
    <dbReference type="NCBI Taxonomy" id="454153"/>
    <lineage>
        <taxon>Bacteria</taxon>
        <taxon>Pseudomonadati</taxon>
        <taxon>Verrucomicrobiota</taxon>
        <taxon>Verrucomicrobiia</taxon>
        <taxon>Verrucomicrobiales</taxon>
        <taxon>Verrucomicrobiaceae</taxon>
        <taxon>Luteolibacter</taxon>
    </lineage>
</organism>
<comment type="caution">
    <text evidence="2">The sequence shown here is derived from an EMBL/GenBank/DDBJ whole genome shotgun (WGS) entry which is preliminary data.</text>
</comment>